<keyword evidence="2" id="KW-1185">Reference proteome</keyword>
<accession>A0A2U1FFV0</accession>
<evidence type="ECO:0000313" key="1">
    <source>
        <dbReference type="EMBL" id="PVZ11006.1"/>
    </source>
</evidence>
<gene>
    <name evidence="1" type="ORF">C8D89_104220</name>
</gene>
<comment type="caution">
    <text evidence="1">The sequence shown here is derived from an EMBL/GenBank/DDBJ whole genome shotgun (WGS) entry which is preliminary data.</text>
</comment>
<proteinExistence type="predicted"/>
<dbReference type="RefSeq" id="WP_116708015.1">
    <property type="nucleotide sequence ID" value="NZ_QEKW01000004.1"/>
</dbReference>
<dbReference type="EMBL" id="QEKW01000004">
    <property type="protein sequence ID" value="PVZ11006.1"/>
    <property type="molecule type" value="Genomic_DNA"/>
</dbReference>
<reference evidence="1 2" key="1">
    <citation type="submission" date="2018-04" db="EMBL/GenBank/DDBJ databases">
        <title>Genomic Encyclopedia of Type Strains, Phase IV (KMG-IV): sequencing the most valuable type-strain genomes for metagenomic binning, comparative biology and taxonomic classification.</title>
        <authorList>
            <person name="Goeker M."/>
        </authorList>
    </citation>
    <scope>NUCLEOTIDE SEQUENCE [LARGE SCALE GENOMIC DNA]</scope>
    <source>
        <strain evidence="1 2">DSM 45771</strain>
    </source>
</reference>
<organism evidence="1 2">
    <name type="scientific">Actinomycetospora cinnamomea</name>
    <dbReference type="NCBI Taxonomy" id="663609"/>
    <lineage>
        <taxon>Bacteria</taxon>
        <taxon>Bacillati</taxon>
        <taxon>Actinomycetota</taxon>
        <taxon>Actinomycetes</taxon>
        <taxon>Pseudonocardiales</taxon>
        <taxon>Pseudonocardiaceae</taxon>
        <taxon>Actinomycetospora</taxon>
    </lineage>
</organism>
<dbReference type="AlphaFoldDB" id="A0A2U1FFV0"/>
<dbReference type="Proteomes" id="UP000245639">
    <property type="component" value="Unassembled WGS sequence"/>
</dbReference>
<evidence type="ECO:0000313" key="2">
    <source>
        <dbReference type="Proteomes" id="UP000245639"/>
    </source>
</evidence>
<sequence>MVADERLKADLLGEAEEEPLDLFHAIAVVKIVEGGEGRLPLLRRTGPMMVELVRDGRFVCGDWASGGIGFEVWDMTADEAADRVQDYVQRVLDGEQQFIPEEPCLFALPEYVRT</sequence>
<protein>
    <submittedName>
        <fullName evidence="1">Uncharacterized protein</fullName>
    </submittedName>
</protein>
<name>A0A2U1FFV0_9PSEU</name>